<dbReference type="Gene3D" id="1.10.274.10">
    <property type="entry name" value="PtsI, HPr-binding domain"/>
    <property type="match status" value="1"/>
</dbReference>
<dbReference type="SUPFAM" id="SSF47831">
    <property type="entry name" value="Enzyme I of the PEP:sugar phosphotransferase system HPr-binding (sub)domain"/>
    <property type="match status" value="1"/>
</dbReference>
<feature type="binding site" evidence="20">
    <location>
        <position position="429"/>
    </location>
    <ligand>
        <name>Mg(2+)</name>
        <dbReference type="ChEBI" id="CHEBI:18420"/>
    </ligand>
</feature>
<dbReference type="InterPro" id="IPR006318">
    <property type="entry name" value="PTS_EI-like"/>
</dbReference>
<sequence length="573" mass="65139">MEVRGGIAVTPAITVGKAFILDREQPRVTQQFIRQDKKTVESEKTRYLKAQSKAIKELKKIEKQTADTKDISIIFCGHRLILEESQQEILYTIENNFFKAEYAVHHLMQSYQQNLSSRRGELYSRRISDLKDIENRLLKHLTSHKNISYKSLRKPVVIVAKELTPSQTALLPLNKIVGIITNSGGQTSHTAIVARTRGINAIVGIGEETNNIFTGDTVILDGFTGKVVIRPTKKTIDKYKKQQQQQKIKTTSLQKIKQLRSETKDQHSISLLANIENPFEVKTALSQSAEGVGLYRTEFIYVDHNHPDEETHYNAYASAARKLGNRSIVVRTLDLGADKDFGLFRTVEDNPFLGCRSLRLCFKHENVFRTQLRAILRASVHGNVAIMFPMVSSVEDIKKALDILSQVKEELHSQNIHFAPRIPIGIMIEIPSAAITCDLFVDYVDFFCIGTNDLVQYTLAVDRCNENVANYYKFAHPAIFRLIQHVIQVGNKHGVRVSICGEISKEMIIVLIGMGLKEFSLSPYSILEVKKMIRAITLQQTQKIAKRVLGLVHHDDVIRYLRKKIKNIEKEYD</sequence>
<keyword evidence="25" id="KW-1185">Reference proteome</keyword>
<dbReference type="InterPro" id="IPR036637">
    <property type="entry name" value="Phosphohistidine_dom_sf"/>
</dbReference>
<evidence type="ECO:0000256" key="20">
    <source>
        <dbReference type="PIRSR" id="PIRSR000732-3"/>
    </source>
</evidence>
<evidence type="ECO:0000256" key="5">
    <source>
        <dbReference type="ARBA" id="ARBA00007837"/>
    </source>
</evidence>
<comment type="subcellular location">
    <subcellularLocation>
        <location evidence="4 17">Cytoplasm</location>
    </subcellularLocation>
</comment>
<dbReference type="InterPro" id="IPR024692">
    <property type="entry name" value="PTS_EI"/>
</dbReference>
<dbReference type="GO" id="GO:0009401">
    <property type="term" value="P:phosphoenolpyruvate-dependent sugar phosphotransferase system"/>
    <property type="evidence" value="ECO:0007669"/>
    <property type="project" value="UniProtKB-KW"/>
</dbReference>
<feature type="binding site" evidence="19">
    <location>
        <position position="463"/>
    </location>
    <ligand>
        <name>phosphoenolpyruvate</name>
        <dbReference type="ChEBI" id="CHEBI:58702"/>
    </ligand>
</feature>
<feature type="domain" description="Phosphotransferase system enzyme I N-terminal" evidence="23">
    <location>
        <begin position="6"/>
        <end position="120"/>
    </location>
</feature>
<dbReference type="NCBIfam" id="TIGR01417">
    <property type="entry name" value="PTS_I_fam"/>
    <property type="match status" value="1"/>
</dbReference>
<evidence type="ECO:0000256" key="18">
    <source>
        <dbReference type="PIRSR" id="PIRSR000732-1"/>
    </source>
</evidence>
<gene>
    <name evidence="24" type="ORF">UABAM_01529</name>
</gene>
<dbReference type="EC" id="2.7.3.9" evidence="6 17"/>
<protein>
    <recommendedName>
        <fullName evidence="7 17">Phosphoenolpyruvate-protein phosphotransferase</fullName>
        <ecNumber evidence="6 17">2.7.3.9</ecNumber>
    </recommendedName>
    <alternativeName>
        <fullName evidence="16 17">Phosphotransferase system, enzyme I</fullName>
    </alternativeName>
</protein>
<dbReference type="Proteomes" id="UP000326354">
    <property type="component" value="Chromosome"/>
</dbReference>
<feature type="active site" description="Tele-phosphohistidine intermediate" evidence="18">
    <location>
        <position position="189"/>
    </location>
</feature>
<dbReference type="Pfam" id="PF02896">
    <property type="entry name" value="PEP-utilizers_C"/>
    <property type="match status" value="1"/>
</dbReference>
<evidence type="ECO:0000256" key="14">
    <source>
        <dbReference type="ARBA" id="ARBA00022777"/>
    </source>
</evidence>
<comment type="similarity">
    <text evidence="5 17">Belongs to the PEP-utilizing enzyme family.</text>
</comment>
<evidence type="ECO:0000256" key="15">
    <source>
        <dbReference type="ARBA" id="ARBA00022842"/>
    </source>
</evidence>
<evidence type="ECO:0000256" key="8">
    <source>
        <dbReference type="ARBA" id="ARBA00022448"/>
    </source>
</evidence>
<evidence type="ECO:0000256" key="10">
    <source>
        <dbReference type="ARBA" id="ARBA00022597"/>
    </source>
</evidence>
<dbReference type="SUPFAM" id="SSF52009">
    <property type="entry name" value="Phosphohistidine domain"/>
    <property type="match status" value="1"/>
</dbReference>
<organism evidence="24 25">
    <name type="scientific">Uabimicrobium amorphum</name>
    <dbReference type="NCBI Taxonomy" id="2596890"/>
    <lineage>
        <taxon>Bacteria</taxon>
        <taxon>Pseudomonadati</taxon>
        <taxon>Planctomycetota</taxon>
        <taxon>Candidatus Uabimicrobiia</taxon>
        <taxon>Candidatus Uabimicrobiales</taxon>
        <taxon>Candidatus Uabimicrobiaceae</taxon>
        <taxon>Candidatus Uabimicrobium</taxon>
    </lineage>
</organism>
<feature type="domain" description="PEP-utilising enzyme C-terminal" evidence="22">
    <location>
        <begin position="253"/>
        <end position="536"/>
    </location>
</feature>
<comment type="catalytic activity">
    <reaction evidence="1 17">
        <text>L-histidyl-[protein] + phosphoenolpyruvate = N(pros)-phospho-L-histidyl-[protein] + pyruvate</text>
        <dbReference type="Rhea" id="RHEA:23880"/>
        <dbReference type="Rhea" id="RHEA-COMP:9745"/>
        <dbReference type="Rhea" id="RHEA-COMP:9746"/>
        <dbReference type="ChEBI" id="CHEBI:15361"/>
        <dbReference type="ChEBI" id="CHEBI:29979"/>
        <dbReference type="ChEBI" id="CHEBI:58702"/>
        <dbReference type="ChEBI" id="CHEBI:64837"/>
        <dbReference type="EC" id="2.7.3.9"/>
    </reaction>
</comment>
<evidence type="ECO:0000256" key="1">
    <source>
        <dbReference type="ARBA" id="ARBA00000683"/>
    </source>
</evidence>
<accession>A0A5S9IJU6</accession>
<feature type="binding site" evidence="19">
    <location>
        <position position="331"/>
    </location>
    <ligand>
        <name>phosphoenolpyruvate</name>
        <dbReference type="ChEBI" id="CHEBI:58702"/>
    </ligand>
</feature>
<evidence type="ECO:0000259" key="22">
    <source>
        <dbReference type="Pfam" id="PF02896"/>
    </source>
</evidence>
<keyword evidence="14 17" id="KW-0418">Kinase</keyword>
<evidence type="ECO:0000256" key="16">
    <source>
        <dbReference type="ARBA" id="ARBA00033235"/>
    </source>
</evidence>
<evidence type="ECO:0000256" key="11">
    <source>
        <dbReference type="ARBA" id="ARBA00022679"/>
    </source>
</evidence>
<dbReference type="InterPro" id="IPR018274">
    <property type="entry name" value="PEP_util_AS"/>
</dbReference>
<evidence type="ECO:0000256" key="4">
    <source>
        <dbReference type="ARBA" id="ARBA00004496"/>
    </source>
</evidence>
<keyword evidence="15 17" id="KW-0460">Magnesium</keyword>
<evidence type="ECO:0000313" key="25">
    <source>
        <dbReference type="Proteomes" id="UP000326354"/>
    </source>
</evidence>
<feature type="domain" description="PEP-utilising enzyme mobile" evidence="21">
    <location>
        <begin position="153"/>
        <end position="225"/>
    </location>
</feature>
<dbReference type="Gene3D" id="3.20.20.60">
    <property type="entry name" value="Phosphoenolpyruvate-binding domains"/>
    <property type="match status" value="1"/>
</dbReference>
<dbReference type="InterPro" id="IPR008279">
    <property type="entry name" value="PEP-util_enz_mobile_dom"/>
</dbReference>
<evidence type="ECO:0000256" key="12">
    <source>
        <dbReference type="ARBA" id="ARBA00022683"/>
    </source>
</evidence>
<keyword evidence="12 17" id="KW-0598">Phosphotransferase system</keyword>
<keyword evidence="13 17" id="KW-0479">Metal-binding</keyword>
<keyword evidence="8 17" id="KW-0813">Transport</keyword>
<dbReference type="GO" id="GO:0016301">
    <property type="term" value="F:kinase activity"/>
    <property type="evidence" value="ECO:0007669"/>
    <property type="project" value="UniProtKB-KW"/>
</dbReference>
<keyword evidence="9 17" id="KW-0963">Cytoplasm</keyword>
<dbReference type="SUPFAM" id="SSF51621">
    <property type="entry name" value="Phosphoenolpyruvate/pyruvate domain"/>
    <property type="match status" value="1"/>
</dbReference>
<evidence type="ECO:0000256" key="19">
    <source>
        <dbReference type="PIRSR" id="PIRSR000732-2"/>
    </source>
</evidence>
<proteinExistence type="inferred from homology"/>
<dbReference type="InterPro" id="IPR008731">
    <property type="entry name" value="PTS_EIN"/>
</dbReference>
<reference evidence="24 25" key="1">
    <citation type="submission" date="2019-08" db="EMBL/GenBank/DDBJ databases">
        <title>Complete genome sequence of Candidatus Uab amorphum.</title>
        <authorList>
            <person name="Shiratori T."/>
            <person name="Suzuki S."/>
            <person name="Kakizawa Y."/>
            <person name="Ishida K."/>
        </authorList>
    </citation>
    <scope>NUCLEOTIDE SEQUENCE [LARGE SCALE GENOMIC DNA]</scope>
    <source>
        <strain evidence="24 25">SRT547</strain>
    </source>
</reference>
<dbReference type="InterPro" id="IPR040442">
    <property type="entry name" value="Pyrv_kinase-like_dom_sf"/>
</dbReference>
<dbReference type="PANTHER" id="PTHR46244">
    <property type="entry name" value="PHOSPHOENOLPYRUVATE-PROTEIN PHOSPHOTRANSFERASE"/>
    <property type="match status" value="1"/>
</dbReference>
<dbReference type="EMBL" id="AP019860">
    <property type="protein sequence ID" value="BBM83178.1"/>
    <property type="molecule type" value="Genomic_DNA"/>
</dbReference>
<dbReference type="InterPro" id="IPR036618">
    <property type="entry name" value="PtsI_HPr-bd_sf"/>
</dbReference>
<feature type="binding site" evidence="19">
    <location>
        <begin position="452"/>
        <end position="453"/>
    </location>
    <ligand>
        <name>phosphoenolpyruvate</name>
        <dbReference type="ChEBI" id="CHEBI:58702"/>
    </ligand>
</feature>
<evidence type="ECO:0000256" key="17">
    <source>
        <dbReference type="PIRNR" id="PIRNR000732"/>
    </source>
</evidence>
<evidence type="ECO:0000256" key="3">
    <source>
        <dbReference type="ARBA" id="ARBA00002728"/>
    </source>
</evidence>
<evidence type="ECO:0000256" key="6">
    <source>
        <dbReference type="ARBA" id="ARBA00012232"/>
    </source>
</evidence>
<comment type="function">
    <text evidence="3 17">General (non sugar-specific) component of the phosphoenolpyruvate-dependent sugar phosphotransferase system (sugar PTS). This major carbohydrate active-transport system catalyzes the phosphorylation of incoming sugar substrates concomitantly with their translocation across the cell membrane. Enzyme I transfers the phosphoryl group from phosphoenolpyruvate (PEP) to the phosphoryl carrier protein (HPr).</text>
</comment>
<keyword evidence="24" id="KW-0670">Pyruvate</keyword>
<dbReference type="Pfam" id="PF00391">
    <property type="entry name" value="PEP-utilizers"/>
    <property type="match status" value="1"/>
</dbReference>
<feature type="binding site" evidence="20">
    <location>
        <position position="453"/>
    </location>
    <ligand>
        <name>Mg(2+)</name>
        <dbReference type="ChEBI" id="CHEBI:18420"/>
    </ligand>
</feature>
<feature type="active site" description="Proton donor" evidence="18">
    <location>
        <position position="500"/>
    </location>
</feature>
<dbReference type="InterPro" id="IPR050499">
    <property type="entry name" value="PEP-utilizing_PTS_enzyme"/>
</dbReference>
<dbReference type="KEGG" id="uam:UABAM_01529"/>
<evidence type="ECO:0000259" key="21">
    <source>
        <dbReference type="Pfam" id="PF00391"/>
    </source>
</evidence>
<dbReference type="InterPro" id="IPR015813">
    <property type="entry name" value="Pyrv/PenolPyrv_kinase-like_dom"/>
</dbReference>
<keyword evidence="10 17" id="KW-0762">Sugar transport</keyword>
<dbReference type="GO" id="GO:0005737">
    <property type="term" value="C:cytoplasm"/>
    <property type="evidence" value="ECO:0007669"/>
    <property type="project" value="UniProtKB-SubCell"/>
</dbReference>
<evidence type="ECO:0000256" key="13">
    <source>
        <dbReference type="ARBA" id="ARBA00022723"/>
    </source>
</evidence>
<dbReference type="Pfam" id="PF05524">
    <property type="entry name" value="PEP-utilisers_N"/>
    <property type="match status" value="1"/>
</dbReference>
<dbReference type="PRINTS" id="PR01736">
    <property type="entry name" value="PHPHTRNFRASE"/>
</dbReference>
<feature type="binding site" evidence="19">
    <location>
        <position position="296"/>
    </location>
    <ligand>
        <name>phosphoenolpyruvate</name>
        <dbReference type="ChEBI" id="CHEBI:58702"/>
    </ligand>
</feature>
<evidence type="ECO:0000259" key="23">
    <source>
        <dbReference type="Pfam" id="PF05524"/>
    </source>
</evidence>
<dbReference type="PANTHER" id="PTHR46244:SF3">
    <property type="entry name" value="PHOSPHOENOLPYRUVATE-PROTEIN PHOSPHOTRANSFERASE"/>
    <property type="match status" value="1"/>
</dbReference>
<evidence type="ECO:0000313" key="24">
    <source>
        <dbReference type="EMBL" id="BBM83178.1"/>
    </source>
</evidence>
<comment type="cofactor">
    <cofactor evidence="2 17 20">
        <name>Mg(2+)</name>
        <dbReference type="ChEBI" id="CHEBI:18420"/>
    </cofactor>
</comment>
<name>A0A5S9IJU6_UABAM</name>
<dbReference type="AlphaFoldDB" id="A0A5S9IJU6"/>
<dbReference type="PIRSF" id="PIRSF000732">
    <property type="entry name" value="PTS_enzyme_I"/>
    <property type="match status" value="1"/>
</dbReference>
<keyword evidence="11 17" id="KW-0808">Transferase</keyword>
<dbReference type="InterPro" id="IPR000121">
    <property type="entry name" value="PEP_util_C"/>
</dbReference>
<evidence type="ECO:0000256" key="7">
    <source>
        <dbReference type="ARBA" id="ARBA00016544"/>
    </source>
</evidence>
<dbReference type="PROSITE" id="PS00370">
    <property type="entry name" value="PEP_ENZYMES_PHOS_SITE"/>
    <property type="match status" value="1"/>
</dbReference>
<evidence type="ECO:0000256" key="2">
    <source>
        <dbReference type="ARBA" id="ARBA00001946"/>
    </source>
</evidence>
<dbReference type="GO" id="GO:0008965">
    <property type="term" value="F:phosphoenolpyruvate-protein phosphotransferase activity"/>
    <property type="evidence" value="ECO:0007669"/>
    <property type="project" value="UniProtKB-EC"/>
</dbReference>
<dbReference type="GO" id="GO:0046872">
    <property type="term" value="F:metal ion binding"/>
    <property type="evidence" value="ECO:0007669"/>
    <property type="project" value="UniProtKB-KW"/>
</dbReference>
<evidence type="ECO:0000256" key="9">
    <source>
        <dbReference type="ARBA" id="ARBA00022490"/>
    </source>
</evidence>
<dbReference type="Gene3D" id="3.50.30.10">
    <property type="entry name" value="Phosphohistidine domain"/>
    <property type="match status" value="1"/>
</dbReference>